<evidence type="ECO:0000313" key="3">
    <source>
        <dbReference type="Proteomes" id="UP000016930"/>
    </source>
</evidence>
<sequence length="181" mass="18456">MCPRTQRPHPASSPAIQLPYAVNIWVITRERAARASSSVPNLALGSTDTGRTPIRADTDAGAGAIPGAPARASTVGVGVGARQDRAKTANTTDVLDAIKYPVCPLSTGGLAAAQARISSARGVPGPVPGQGCTARSAQCAREAGKRRGGCEGKLRRQASANGADAQSPASPDPRRKWVGAR</sequence>
<dbReference type="EMBL" id="KB445792">
    <property type="protein sequence ID" value="EMD40968.1"/>
    <property type="molecule type" value="Genomic_DNA"/>
</dbReference>
<dbReference type="Proteomes" id="UP000016930">
    <property type="component" value="Unassembled WGS sequence"/>
</dbReference>
<feature type="compositionally biased region" description="Basic and acidic residues" evidence="1">
    <location>
        <begin position="142"/>
        <end position="154"/>
    </location>
</feature>
<gene>
    <name evidence="2" type="ORF">CERSUDRAFT_91721</name>
</gene>
<feature type="region of interest" description="Disordered" evidence="1">
    <location>
        <begin position="142"/>
        <end position="181"/>
    </location>
</feature>
<accession>M2QV55</accession>
<keyword evidence="3" id="KW-1185">Reference proteome</keyword>
<protein>
    <submittedName>
        <fullName evidence="2">Uncharacterized protein</fullName>
    </submittedName>
</protein>
<evidence type="ECO:0000313" key="2">
    <source>
        <dbReference type="EMBL" id="EMD40968.1"/>
    </source>
</evidence>
<dbReference type="HOGENOM" id="CLU_1488827_0_0_1"/>
<evidence type="ECO:0000256" key="1">
    <source>
        <dbReference type="SAM" id="MobiDB-lite"/>
    </source>
</evidence>
<proteinExistence type="predicted"/>
<dbReference type="AlphaFoldDB" id="M2QV55"/>
<organism evidence="2 3">
    <name type="scientific">Ceriporiopsis subvermispora (strain B)</name>
    <name type="common">White-rot fungus</name>
    <name type="synonym">Gelatoporia subvermispora</name>
    <dbReference type="NCBI Taxonomy" id="914234"/>
    <lineage>
        <taxon>Eukaryota</taxon>
        <taxon>Fungi</taxon>
        <taxon>Dikarya</taxon>
        <taxon>Basidiomycota</taxon>
        <taxon>Agaricomycotina</taxon>
        <taxon>Agaricomycetes</taxon>
        <taxon>Polyporales</taxon>
        <taxon>Gelatoporiaceae</taxon>
        <taxon>Gelatoporia</taxon>
    </lineage>
</organism>
<name>M2QV55_CERS8</name>
<reference evidence="2 3" key="1">
    <citation type="journal article" date="2012" name="Proc. Natl. Acad. Sci. U.S.A.">
        <title>Comparative genomics of Ceriporiopsis subvermispora and Phanerochaete chrysosporium provide insight into selective ligninolysis.</title>
        <authorList>
            <person name="Fernandez-Fueyo E."/>
            <person name="Ruiz-Duenas F.J."/>
            <person name="Ferreira P."/>
            <person name="Floudas D."/>
            <person name="Hibbett D.S."/>
            <person name="Canessa P."/>
            <person name="Larrondo L.F."/>
            <person name="James T.Y."/>
            <person name="Seelenfreund D."/>
            <person name="Lobos S."/>
            <person name="Polanco R."/>
            <person name="Tello M."/>
            <person name="Honda Y."/>
            <person name="Watanabe T."/>
            <person name="Watanabe T."/>
            <person name="Ryu J.S."/>
            <person name="Kubicek C.P."/>
            <person name="Schmoll M."/>
            <person name="Gaskell J."/>
            <person name="Hammel K.E."/>
            <person name="St John F.J."/>
            <person name="Vanden Wymelenberg A."/>
            <person name="Sabat G."/>
            <person name="Splinter BonDurant S."/>
            <person name="Syed K."/>
            <person name="Yadav J.S."/>
            <person name="Doddapaneni H."/>
            <person name="Subramanian V."/>
            <person name="Lavin J.L."/>
            <person name="Oguiza J.A."/>
            <person name="Perez G."/>
            <person name="Pisabarro A.G."/>
            <person name="Ramirez L."/>
            <person name="Santoyo F."/>
            <person name="Master E."/>
            <person name="Coutinho P.M."/>
            <person name="Henrissat B."/>
            <person name="Lombard V."/>
            <person name="Magnuson J.K."/>
            <person name="Kuees U."/>
            <person name="Hori C."/>
            <person name="Igarashi K."/>
            <person name="Samejima M."/>
            <person name="Held B.W."/>
            <person name="Barry K.W."/>
            <person name="LaButti K.M."/>
            <person name="Lapidus A."/>
            <person name="Lindquist E.A."/>
            <person name="Lucas S.M."/>
            <person name="Riley R."/>
            <person name="Salamov A.A."/>
            <person name="Hoffmeister D."/>
            <person name="Schwenk D."/>
            <person name="Hadar Y."/>
            <person name="Yarden O."/>
            <person name="de Vries R.P."/>
            <person name="Wiebenga A."/>
            <person name="Stenlid J."/>
            <person name="Eastwood D."/>
            <person name="Grigoriev I.V."/>
            <person name="Berka R.M."/>
            <person name="Blanchette R.A."/>
            <person name="Kersten P."/>
            <person name="Martinez A.T."/>
            <person name="Vicuna R."/>
            <person name="Cullen D."/>
        </authorList>
    </citation>
    <scope>NUCLEOTIDE SEQUENCE [LARGE SCALE GENOMIC DNA]</scope>
    <source>
        <strain evidence="2 3">B</strain>
    </source>
</reference>